<accession>A0A3N1UHF2</accession>
<dbReference type="AlphaFoldDB" id="A0A3N1UHF2"/>
<proteinExistence type="predicted"/>
<name>A0A3N1UHF2_9BACT</name>
<dbReference type="OrthoDB" id="9157438at2"/>
<gene>
    <name evidence="1" type="ORF">EDC27_2583</name>
</gene>
<comment type="caution">
    <text evidence="1">The sequence shown here is derived from an EMBL/GenBank/DDBJ whole genome shotgun (WGS) entry which is preliminary data.</text>
</comment>
<protein>
    <submittedName>
        <fullName evidence="1">Uncharacterized protein</fullName>
    </submittedName>
</protein>
<reference evidence="1 2" key="1">
    <citation type="submission" date="2018-11" db="EMBL/GenBank/DDBJ databases">
        <title>Genomic Encyclopedia of Type Strains, Phase IV (KMG-IV): sequencing the most valuable type-strain genomes for metagenomic binning, comparative biology and taxonomic classification.</title>
        <authorList>
            <person name="Goeker M."/>
        </authorList>
    </citation>
    <scope>NUCLEOTIDE SEQUENCE [LARGE SCALE GENOMIC DNA]</scope>
    <source>
        <strain evidence="1 2">DSM 22027</strain>
    </source>
</reference>
<dbReference type="RefSeq" id="WP_123291043.1">
    <property type="nucleotide sequence ID" value="NZ_RJVA01000014.1"/>
</dbReference>
<organism evidence="1 2">
    <name type="scientific">Desulfosoma caldarium</name>
    <dbReference type="NCBI Taxonomy" id="610254"/>
    <lineage>
        <taxon>Bacteria</taxon>
        <taxon>Pseudomonadati</taxon>
        <taxon>Thermodesulfobacteriota</taxon>
        <taxon>Syntrophobacteria</taxon>
        <taxon>Syntrophobacterales</taxon>
        <taxon>Syntrophobacteraceae</taxon>
        <taxon>Desulfosoma</taxon>
    </lineage>
</organism>
<sequence length="176" mass="20508">MRFLSFYLLSLLFIPSISIAQVQVLGFEIGSSTLEQVKTQLAKQTRIHDAGINKFTRGPQIKTDGEGYGIERLYEVFYIFDQDHKLAGVLMTMCKTRFDEILSFLSEKYTLTAKRRPFVGDMFARFKAKGVIIELDAPHLSFNMEIRYIRDDLYKQFNMQTAQETQQKKAYEKSKF</sequence>
<dbReference type="Proteomes" id="UP000276223">
    <property type="component" value="Unassembled WGS sequence"/>
</dbReference>
<keyword evidence="2" id="KW-1185">Reference proteome</keyword>
<evidence type="ECO:0000313" key="1">
    <source>
        <dbReference type="EMBL" id="ROQ90695.1"/>
    </source>
</evidence>
<dbReference type="EMBL" id="RJVA01000014">
    <property type="protein sequence ID" value="ROQ90695.1"/>
    <property type="molecule type" value="Genomic_DNA"/>
</dbReference>
<evidence type="ECO:0000313" key="2">
    <source>
        <dbReference type="Proteomes" id="UP000276223"/>
    </source>
</evidence>